<feature type="region of interest" description="Disordered" evidence="1">
    <location>
        <begin position="100"/>
        <end position="139"/>
    </location>
</feature>
<feature type="compositionally biased region" description="Basic and acidic residues" evidence="1">
    <location>
        <begin position="111"/>
        <end position="131"/>
    </location>
</feature>
<evidence type="ECO:0000313" key="3">
    <source>
        <dbReference type="Proteomes" id="UP001151760"/>
    </source>
</evidence>
<gene>
    <name evidence="2" type="ORF">Tco_0705980</name>
</gene>
<feature type="compositionally biased region" description="Polar residues" evidence="1">
    <location>
        <begin position="1"/>
        <end position="17"/>
    </location>
</feature>
<accession>A0ABQ4Y631</accession>
<comment type="caution">
    <text evidence="2">The sequence shown here is derived from an EMBL/GenBank/DDBJ whole genome shotgun (WGS) entry which is preliminary data.</text>
</comment>
<organism evidence="2 3">
    <name type="scientific">Tanacetum coccineum</name>
    <dbReference type="NCBI Taxonomy" id="301880"/>
    <lineage>
        <taxon>Eukaryota</taxon>
        <taxon>Viridiplantae</taxon>
        <taxon>Streptophyta</taxon>
        <taxon>Embryophyta</taxon>
        <taxon>Tracheophyta</taxon>
        <taxon>Spermatophyta</taxon>
        <taxon>Magnoliopsida</taxon>
        <taxon>eudicotyledons</taxon>
        <taxon>Gunneridae</taxon>
        <taxon>Pentapetalae</taxon>
        <taxon>asterids</taxon>
        <taxon>campanulids</taxon>
        <taxon>Asterales</taxon>
        <taxon>Asteraceae</taxon>
        <taxon>Asteroideae</taxon>
        <taxon>Anthemideae</taxon>
        <taxon>Anthemidinae</taxon>
        <taxon>Tanacetum</taxon>
    </lineage>
</organism>
<feature type="region of interest" description="Disordered" evidence="1">
    <location>
        <begin position="1"/>
        <end position="20"/>
    </location>
</feature>
<sequence length="139" mass="14902">MHKEVQQPTSGPTSLGVTSEVRADPQLSSVVLASLTEPVFSASTIVHFKSASGHDASVNFTVEADPGKYVSKESLSQQQGNDEGTQNYSFDHIFVDQAGGSVKAGEGCNSVREERGRSRLKSELRESLREMDDVDASGL</sequence>
<proteinExistence type="predicted"/>
<reference evidence="2" key="1">
    <citation type="journal article" date="2022" name="Int. J. Mol. Sci.">
        <title>Draft Genome of Tanacetum Coccineum: Genomic Comparison of Closely Related Tanacetum-Family Plants.</title>
        <authorList>
            <person name="Yamashiro T."/>
            <person name="Shiraishi A."/>
            <person name="Nakayama K."/>
            <person name="Satake H."/>
        </authorList>
    </citation>
    <scope>NUCLEOTIDE SEQUENCE</scope>
</reference>
<keyword evidence="3" id="KW-1185">Reference proteome</keyword>
<dbReference type="EMBL" id="BQNB010010132">
    <property type="protein sequence ID" value="GJS73139.1"/>
    <property type="molecule type" value="Genomic_DNA"/>
</dbReference>
<evidence type="ECO:0000313" key="2">
    <source>
        <dbReference type="EMBL" id="GJS73139.1"/>
    </source>
</evidence>
<evidence type="ECO:0000256" key="1">
    <source>
        <dbReference type="SAM" id="MobiDB-lite"/>
    </source>
</evidence>
<protein>
    <submittedName>
        <fullName evidence="2">Uncharacterized protein</fullName>
    </submittedName>
</protein>
<dbReference type="Proteomes" id="UP001151760">
    <property type="component" value="Unassembled WGS sequence"/>
</dbReference>
<name>A0ABQ4Y631_9ASTR</name>
<reference evidence="2" key="2">
    <citation type="submission" date="2022-01" db="EMBL/GenBank/DDBJ databases">
        <authorList>
            <person name="Yamashiro T."/>
            <person name="Shiraishi A."/>
            <person name="Satake H."/>
            <person name="Nakayama K."/>
        </authorList>
    </citation>
    <scope>NUCLEOTIDE SEQUENCE</scope>
</reference>